<accession>A0A8S1KPC4</accession>
<evidence type="ECO:0000313" key="1">
    <source>
        <dbReference type="EMBL" id="CAD8052864.1"/>
    </source>
</evidence>
<keyword evidence="2" id="KW-1185">Reference proteome</keyword>
<organism evidence="1 2">
    <name type="scientific">Paramecium sonneborni</name>
    <dbReference type="NCBI Taxonomy" id="65129"/>
    <lineage>
        <taxon>Eukaryota</taxon>
        <taxon>Sar</taxon>
        <taxon>Alveolata</taxon>
        <taxon>Ciliophora</taxon>
        <taxon>Intramacronucleata</taxon>
        <taxon>Oligohymenophorea</taxon>
        <taxon>Peniculida</taxon>
        <taxon>Parameciidae</taxon>
        <taxon>Paramecium</taxon>
    </lineage>
</organism>
<comment type="caution">
    <text evidence="1">The sequence shown here is derived from an EMBL/GenBank/DDBJ whole genome shotgun (WGS) entry which is preliminary data.</text>
</comment>
<dbReference type="AlphaFoldDB" id="A0A8S1KPC4"/>
<reference evidence="1" key="1">
    <citation type="submission" date="2021-01" db="EMBL/GenBank/DDBJ databases">
        <authorList>
            <consortium name="Genoscope - CEA"/>
            <person name="William W."/>
        </authorList>
    </citation>
    <scope>NUCLEOTIDE SEQUENCE</scope>
</reference>
<dbReference type="Proteomes" id="UP000692954">
    <property type="component" value="Unassembled WGS sequence"/>
</dbReference>
<proteinExistence type="predicted"/>
<dbReference type="EMBL" id="CAJJDN010000007">
    <property type="protein sequence ID" value="CAD8052864.1"/>
    <property type="molecule type" value="Genomic_DNA"/>
</dbReference>
<name>A0A8S1KPC4_9CILI</name>
<gene>
    <name evidence="1" type="ORF">PSON_ATCC_30995.1.T0070049</name>
</gene>
<sequence length="145" mass="17447">MKNLNKSNHQKNEIAQSEKLLRDLDLYQKIFLQTKYENKKQQSISIRRLLPNKQFSQHQQQSQQLFSHPSLQCFNTQLDQETSYSHHQKQEKRRKKIAISMIDCTKIFQISNKTQYQPQNKPLQSLMQKIVIVNHQGRPQTYYMK</sequence>
<evidence type="ECO:0000313" key="2">
    <source>
        <dbReference type="Proteomes" id="UP000692954"/>
    </source>
</evidence>
<dbReference type="OrthoDB" id="302033at2759"/>
<protein>
    <submittedName>
        <fullName evidence="1">Uncharacterized protein</fullName>
    </submittedName>
</protein>